<dbReference type="PROSITE" id="PS51388">
    <property type="entry name" value="GED"/>
    <property type="match status" value="1"/>
</dbReference>
<proteinExistence type="predicted"/>
<evidence type="ECO:0000313" key="6">
    <source>
        <dbReference type="Proteomes" id="UP001498476"/>
    </source>
</evidence>
<keyword evidence="6" id="KW-1185">Reference proteome</keyword>
<reference evidence="5 6" key="1">
    <citation type="journal article" date="2025" name="Microbiol. Resour. Announc.">
        <title>Draft genome sequences for Neonectria magnoliae and Neonectria punicea, canker pathogens of Liriodendron tulipifera and Acer saccharum in West Virginia.</title>
        <authorList>
            <person name="Petronek H.M."/>
            <person name="Kasson M.T."/>
            <person name="Metheny A.M."/>
            <person name="Stauder C.M."/>
            <person name="Lovett B."/>
            <person name="Lynch S.C."/>
            <person name="Garnas J.R."/>
            <person name="Kasson L.R."/>
            <person name="Stajich J.E."/>
        </authorList>
    </citation>
    <scope>NUCLEOTIDE SEQUENCE [LARGE SCALE GENOMIC DNA]</scope>
    <source>
        <strain evidence="5 6">NRRL 64653</strain>
    </source>
</reference>
<dbReference type="InterPro" id="IPR030381">
    <property type="entry name" value="G_DYNAMIN_dom"/>
</dbReference>
<dbReference type="CDD" id="cd08771">
    <property type="entry name" value="DLP_1"/>
    <property type="match status" value="1"/>
</dbReference>
<dbReference type="InterPro" id="IPR001401">
    <property type="entry name" value="Dynamin_GTPase"/>
</dbReference>
<dbReference type="PROSITE" id="PS51718">
    <property type="entry name" value="G_DYNAMIN_2"/>
    <property type="match status" value="1"/>
</dbReference>
<dbReference type="Proteomes" id="UP001498476">
    <property type="component" value="Unassembled WGS sequence"/>
</dbReference>
<dbReference type="PRINTS" id="PR00195">
    <property type="entry name" value="DYNAMIN"/>
</dbReference>
<dbReference type="Pfam" id="PF00350">
    <property type="entry name" value="Dynamin_N"/>
    <property type="match status" value="1"/>
</dbReference>
<feature type="domain" description="Dynamin-type G" evidence="4">
    <location>
        <begin position="37"/>
        <end position="321"/>
    </location>
</feature>
<dbReference type="InterPro" id="IPR022812">
    <property type="entry name" value="Dynamin"/>
</dbReference>
<dbReference type="InterPro" id="IPR027417">
    <property type="entry name" value="P-loop_NTPase"/>
</dbReference>
<evidence type="ECO:0008006" key="7">
    <source>
        <dbReference type="Google" id="ProtNLM"/>
    </source>
</evidence>
<dbReference type="Pfam" id="PF01031">
    <property type="entry name" value="Dynamin_M"/>
    <property type="match status" value="1"/>
</dbReference>
<evidence type="ECO:0000256" key="2">
    <source>
        <dbReference type="ARBA" id="ARBA00023134"/>
    </source>
</evidence>
<evidence type="ECO:0000259" key="4">
    <source>
        <dbReference type="PROSITE" id="PS51718"/>
    </source>
</evidence>
<dbReference type="Gene3D" id="3.40.50.300">
    <property type="entry name" value="P-loop containing nucleotide triphosphate hydrolases"/>
    <property type="match status" value="1"/>
</dbReference>
<dbReference type="SMART" id="SM00053">
    <property type="entry name" value="DYNc"/>
    <property type="match status" value="1"/>
</dbReference>
<name>A0ABR1GTN6_9HYPO</name>
<dbReference type="PANTHER" id="PTHR11566:SF21">
    <property type="entry name" value="DYNAMIN RELATED PROTEIN 1, ISOFORM A"/>
    <property type="match status" value="1"/>
</dbReference>
<evidence type="ECO:0000313" key="5">
    <source>
        <dbReference type="EMBL" id="KAK7408699.1"/>
    </source>
</evidence>
<feature type="domain" description="GED" evidence="3">
    <location>
        <begin position="600"/>
        <end position="691"/>
    </location>
</feature>
<organism evidence="5 6">
    <name type="scientific">Neonectria punicea</name>
    <dbReference type="NCBI Taxonomy" id="979145"/>
    <lineage>
        <taxon>Eukaryota</taxon>
        <taxon>Fungi</taxon>
        <taxon>Dikarya</taxon>
        <taxon>Ascomycota</taxon>
        <taxon>Pezizomycotina</taxon>
        <taxon>Sordariomycetes</taxon>
        <taxon>Hypocreomycetidae</taxon>
        <taxon>Hypocreales</taxon>
        <taxon>Nectriaceae</taxon>
        <taxon>Neonectria</taxon>
    </lineage>
</organism>
<dbReference type="InterPro" id="IPR020850">
    <property type="entry name" value="GED_dom"/>
</dbReference>
<protein>
    <recommendedName>
        <fullName evidence="7">GED domain-containing protein</fullName>
    </recommendedName>
</protein>
<accession>A0ABR1GTN6</accession>
<sequence>MVLHQLKPVALDSLCSSEQLQLFDSIDALRSQGINHYISLPQIIVCGDQSSGKSSVLEALSGVPFPVSSSPCTRFPTELVLRKTPTPSAKVSIIPHLCHGESEKAPLPDSDEVLESFEDLPNVIERAKAKMGIMTSGKAFSRDLLRIEISGPERPHLTIVDLPGLIHSENKHQSSSEVELIREMVQSYMKQRRSIILAVVSAKNDYANQVVSKLARQCDPKGLRTLGVITKPDTLVPGSQSEENYISLAKNQDIEFRLGWHVLRNADSEAEDWTLAQRDEKEAIFFSREAWTNLPSSALGVKALRDRLSNVLFHQIVSELPDLIEEIASKSSLCQQHLDKLGQPRATVEEQKRYLFQISQSFQALMKAAVDGTYNDPFFGDAMSPSGYQKRLRAVVQNLSRHFAKELDQHGRRYKIGEGSGALTRDEFIKKIDKLMERSRGRELPGLFNPMILSDLFKEQSSPWEDIARAHVNKVWNATRDFLKLLTAHTADPSTVNTMMEIVVEPRLDVFLTTLGGKTTGLLKQLQQGHPITYNQALVVKVEEIQAKRIESLITDWLTTRFSLGPRETWPHETTNMDLENLHLSFTNLIRKNTAHCNGSSLALDYVEAYYDVALKRFVDDISVEVIETVLVSELGHILEPLTIAMMPNHEVIRIAGETSDSRAEREKLQMELRILTSGLETCKKHLGFQLLGPNNSCVSELDDFKGISTGSNNIEVGLAPDVEDNAGFWDHPSQTADVSEAESEAEPDHPCKEAEVAWWGGR</sequence>
<dbReference type="SUPFAM" id="SSF52540">
    <property type="entry name" value="P-loop containing nucleoside triphosphate hydrolases"/>
    <property type="match status" value="1"/>
</dbReference>
<dbReference type="EMBL" id="JAZAVJ010000176">
    <property type="protein sequence ID" value="KAK7408699.1"/>
    <property type="molecule type" value="Genomic_DNA"/>
</dbReference>
<dbReference type="PANTHER" id="PTHR11566">
    <property type="entry name" value="DYNAMIN"/>
    <property type="match status" value="1"/>
</dbReference>
<dbReference type="InterPro" id="IPR000375">
    <property type="entry name" value="Dynamin_stalk"/>
</dbReference>
<dbReference type="InterPro" id="IPR045063">
    <property type="entry name" value="Dynamin_N"/>
</dbReference>
<keyword evidence="2" id="KW-0342">GTP-binding</keyword>
<evidence type="ECO:0000259" key="3">
    <source>
        <dbReference type="PROSITE" id="PS51388"/>
    </source>
</evidence>
<gene>
    <name evidence="5" type="ORF">QQX98_009115</name>
</gene>
<keyword evidence="1" id="KW-0547">Nucleotide-binding</keyword>
<dbReference type="Gene3D" id="1.20.120.1240">
    <property type="entry name" value="Dynamin, middle domain"/>
    <property type="match status" value="1"/>
</dbReference>
<evidence type="ECO:0000256" key="1">
    <source>
        <dbReference type="ARBA" id="ARBA00022741"/>
    </source>
</evidence>
<comment type="caution">
    <text evidence="5">The sequence shown here is derived from an EMBL/GenBank/DDBJ whole genome shotgun (WGS) entry which is preliminary data.</text>
</comment>